<dbReference type="EMBL" id="CP130318">
    <property type="protein sequence ID" value="WNQ11866.1"/>
    <property type="molecule type" value="Genomic_DNA"/>
</dbReference>
<dbReference type="Gene3D" id="3.40.50.720">
    <property type="entry name" value="NAD(P)-binding Rossmann-like Domain"/>
    <property type="match status" value="1"/>
</dbReference>
<protein>
    <submittedName>
        <fullName evidence="3">Gfo/Idh/MocA family oxidoreductase</fullName>
    </submittedName>
</protein>
<accession>A0AA96LH32</accession>
<sequence>MNLGVIGYGLRARSILGEIGRQDPGCRVAAVVDPREKQREEWPYSGDRPRYYDTAEEMLAAEPGLNGVMIATRCTLHTEMALKVLPAGLPVFLEKPVATNLADWKRLHQASLAYPTEVLVSFPLRVTPIVQLVKEIIDSGKIGSVEHVQAYNNVPYGRVYYQSWYRNPEETGGLFLQKANHDFDYLNAVLGLKPISLCAMTSKQIFKGNKPAGLTCEACEDNRTCLESALRKPEPEREWNGCCFAEDTGNEDSGSVLIRYETGMHVSYSQNFFVRGRAASRGARFMGYKGTLEFDFYQKQVRVYLHHSPRVETYDIEPGEGHHGGDTALARNYLAMLAGREKSIIPLEAGLTSALMGILAKESAEHGRFCSLGEDLGVLSGSPFGGR</sequence>
<dbReference type="InterPro" id="IPR051450">
    <property type="entry name" value="Gfo/Idh/MocA_Oxidoreductases"/>
</dbReference>
<dbReference type="InterPro" id="IPR000683">
    <property type="entry name" value="Gfo/Idh/MocA-like_OxRdtase_N"/>
</dbReference>
<dbReference type="Gene3D" id="3.30.360.10">
    <property type="entry name" value="Dihydrodipicolinate Reductase, domain 2"/>
    <property type="match status" value="1"/>
</dbReference>
<feature type="domain" description="GFO/IDH/MocA-like oxidoreductase" evidence="2">
    <location>
        <begin position="130"/>
        <end position="293"/>
    </location>
</feature>
<dbReference type="Pfam" id="PF22725">
    <property type="entry name" value="GFO_IDH_MocA_C3"/>
    <property type="match status" value="1"/>
</dbReference>
<dbReference type="RefSeq" id="WP_315605642.1">
    <property type="nucleotide sequence ID" value="NZ_CP130318.1"/>
</dbReference>
<dbReference type="InterPro" id="IPR036291">
    <property type="entry name" value="NAD(P)-bd_dom_sf"/>
</dbReference>
<dbReference type="PANTHER" id="PTHR43377">
    <property type="entry name" value="BILIVERDIN REDUCTASE A"/>
    <property type="match status" value="1"/>
</dbReference>
<keyword evidence="4" id="KW-1185">Reference proteome</keyword>
<evidence type="ECO:0000313" key="3">
    <source>
        <dbReference type="EMBL" id="WNQ11866.1"/>
    </source>
</evidence>
<feature type="domain" description="Gfo/Idh/MocA-like oxidoreductase N-terminal" evidence="1">
    <location>
        <begin position="2"/>
        <end position="110"/>
    </location>
</feature>
<dbReference type="AlphaFoldDB" id="A0AA96LH32"/>
<evidence type="ECO:0000313" key="4">
    <source>
        <dbReference type="Proteomes" id="UP001305702"/>
    </source>
</evidence>
<dbReference type="KEGG" id="paun:MJA45_02080"/>
<dbReference type="Pfam" id="PF01408">
    <property type="entry name" value="GFO_IDH_MocA"/>
    <property type="match status" value="1"/>
</dbReference>
<gene>
    <name evidence="3" type="ORF">MJA45_02080</name>
</gene>
<evidence type="ECO:0000259" key="1">
    <source>
        <dbReference type="Pfam" id="PF01408"/>
    </source>
</evidence>
<dbReference type="InterPro" id="IPR055170">
    <property type="entry name" value="GFO_IDH_MocA-like_dom"/>
</dbReference>
<dbReference type="GO" id="GO:0000166">
    <property type="term" value="F:nucleotide binding"/>
    <property type="evidence" value="ECO:0007669"/>
    <property type="project" value="InterPro"/>
</dbReference>
<organism evidence="3 4">
    <name type="scientific">Paenibacillus aurantius</name>
    <dbReference type="NCBI Taxonomy" id="2918900"/>
    <lineage>
        <taxon>Bacteria</taxon>
        <taxon>Bacillati</taxon>
        <taxon>Bacillota</taxon>
        <taxon>Bacilli</taxon>
        <taxon>Bacillales</taxon>
        <taxon>Paenibacillaceae</taxon>
        <taxon>Paenibacillus</taxon>
    </lineage>
</organism>
<reference evidence="3 4" key="1">
    <citation type="submission" date="2022-02" db="EMBL/GenBank/DDBJ databases">
        <title>Paenibacillus sp. MBLB1776 Whole Genome Shotgun Sequencing.</title>
        <authorList>
            <person name="Hwang C.Y."/>
            <person name="Cho E.-S."/>
            <person name="Seo M.-J."/>
        </authorList>
    </citation>
    <scope>NUCLEOTIDE SEQUENCE [LARGE SCALE GENOMIC DNA]</scope>
    <source>
        <strain evidence="3 4">MBLB1776</strain>
    </source>
</reference>
<evidence type="ECO:0000259" key="2">
    <source>
        <dbReference type="Pfam" id="PF22725"/>
    </source>
</evidence>
<dbReference type="SUPFAM" id="SSF55347">
    <property type="entry name" value="Glyceraldehyde-3-phosphate dehydrogenase-like, C-terminal domain"/>
    <property type="match status" value="1"/>
</dbReference>
<dbReference type="Proteomes" id="UP001305702">
    <property type="component" value="Chromosome"/>
</dbReference>
<proteinExistence type="predicted"/>
<dbReference type="SUPFAM" id="SSF51735">
    <property type="entry name" value="NAD(P)-binding Rossmann-fold domains"/>
    <property type="match status" value="1"/>
</dbReference>
<name>A0AA96LH32_9BACL</name>
<dbReference type="PANTHER" id="PTHR43377:SF2">
    <property type="entry name" value="BINDING ROSSMANN FOLD OXIDOREDUCTASE, PUTATIVE (AFU_ORTHOLOGUE AFUA_4G00560)-RELATED"/>
    <property type="match status" value="1"/>
</dbReference>